<accession>A0A8S5M233</accession>
<name>A0A8S5M233_9CAUD</name>
<sequence length="66" mass="7956">MIPKCRKCENTEFQDMNGRPNRWYCKHPEVREHVSCPADTLICKTERYSTEITIKTSPKWCPRRKK</sequence>
<reference evidence="1" key="1">
    <citation type="journal article" date="2021" name="Proc. Natl. Acad. Sci. U.S.A.">
        <title>A Catalog of Tens of Thousands of Viruses from Human Metagenomes Reveals Hidden Associations with Chronic Diseases.</title>
        <authorList>
            <person name="Tisza M.J."/>
            <person name="Buck C.B."/>
        </authorList>
    </citation>
    <scope>NUCLEOTIDE SEQUENCE</scope>
    <source>
        <strain evidence="1">CtrfD19</strain>
    </source>
</reference>
<evidence type="ECO:0000313" key="1">
    <source>
        <dbReference type="EMBL" id="DAD76238.1"/>
    </source>
</evidence>
<proteinExistence type="predicted"/>
<organism evidence="1">
    <name type="scientific">Siphoviridae sp. ctrfD19</name>
    <dbReference type="NCBI Taxonomy" id="2826478"/>
    <lineage>
        <taxon>Viruses</taxon>
        <taxon>Duplodnaviria</taxon>
        <taxon>Heunggongvirae</taxon>
        <taxon>Uroviricota</taxon>
        <taxon>Caudoviricetes</taxon>
    </lineage>
</organism>
<dbReference type="EMBL" id="BK014797">
    <property type="protein sequence ID" value="DAD76238.1"/>
    <property type="molecule type" value="Genomic_DNA"/>
</dbReference>
<protein>
    <submittedName>
        <fullName evidence="1">Uncharacterized protein</fullName>
    </submittedName>
</protein>